<feature type="binding site" evidence="12">
    <location>
        <position position="280"/>
    </location>
    <ligand>
        <name>ATP</name>
        <dbReference type="ChEBI" id="CHEBI:30616"/>
    </ligand>
</feature>
<dbReference type="Pfam" id="PF01406">
    <property type="entry name" value="tRNA-synt_1e"/>
    <property type="match status" value="1"/>
</dbReference>
<dbReference type="GO" id="GO:0006423">
    <property type="term" value="P:cysteinyl-tRNA aminoacylation"/>
    <property type="evidence" value="ECO:0007669"/>
    <property type="project" value="UniProtKB-UniRule"/>
</dbReference>
<dbReference type="HAMAP" id="MF_00041">
    <property type="entry name" value="Cys_tRNA_synth"/>
    <property type="match status" value="1"/>
</dbReference>
<evidence type="ECO:0000256" key="5">
    <source>
        <dbReference type="ARBA" id="ARBA00022598"/>
    </source>
</evidence>
<evidence type="ECO:0000256" key="2">
    <source>
        <dbReference type="ARBA" id="ARBA00005594"/>
    </source>
</evidence>
<dbReference type="Gene3D" id="1.20.120.1910">
    <property type="entry name" value="Cysteine-tRNA ligase, C-terminal anti-codon recognition domain"/>
    <property type="match status" value="1"/>
</dbReference>
<keyword evidence="10 12" id="KW-0648">Protein biosynthesis</keyword>
<dbReference type="PANTHER" id="PTHR10890">
    <property type="entry name" value="CYSTEINYL-TRNA SYNTHETASE"/>
    <property type="match status" value="1"/>
</dbReference>
<dbReference type="SMART" id="SM00840">
    <property type="entry name" value="DALR_2"/>
    <property type="match status" value="1"/>
</dbReference>
<dbReference type="FunFam" id="3.40.50.620:FF:000009">
    <property type="entry name" value="Cysteine--tRNA ligase"/>
    <property type="match status" value="1"/>
</dbReference>
<proteinExistence type="inferred from homology"/>
<dbReference type="InterPro" id="IPR032678">
    <property type="entry name" value="tRNA-synt_1_cat_dom"/>
</dbReference>
<name>A0A2Z4JU21_9BURK</name>
<evidence type="ECO:0000313" key="14">
    <source>
        <dbReference type="EMBL" id="AWW49722.1"/>
    </source>
</evidence>
<evidence type="ECO:0000256" key="8">
    <source>
        <dbReference type="ARBA" id="ARBA00022833"/>
    </source>
</evidence>
<dbReference type="NCBIfam" id="TIGR00435">
    <property type="entry name" value="cysS"/>
    <property type="match status" value="1"/>
</dbReference>
<dbReference type="SUPFAM" id="SSF52374">
    <property type="entry name" value="Nucleotidylyl transferase"/>
    <property type="match status" value="1"/>
</dbReference>
<dbReference type="GO" id="GO:0004817">
    <property type="term" value="F:cysteine-tRNA ligase activity"/>
    <property type="evidence" value="ECO:0007669"/>
    <property type="project" value="UniProtKB-UniRule"/>
</dbReference>
<organism evidence="14 15">
    <name type="scientific">Polynucleobacter paneuropaeus</name>
    <dbReference type="NCBI Taxonomy" id="2527775"/>
    <lineage>
        <taxon>Bacteria</taxon>
        <taxon>Pseudomonadati</taxon>
        <taxon>Pseudomonadota</taxon>
        <taxon>Betaproteobacteria</taxon>
        <taxon>Burkholderiales</taxon>
        <taxon>Burkholderiaceae</taxon>
        <taxon>Polynucleobacter</taxon>
    </lineage>
</organism>
<evidence type="ECO:0000256" key="9">
    <source>
        <dbReference type="ARBA" id="ARBA00022840"/>
    </source>
</evidence>
<dbReference type="Pfam" id="PF09190">
    <property type="entry name" value="DALR_2"/>
    <property type="match status" value="1"/>
</dbReference>
<gene>
    <name evidence="12" type="primary">cysS</name>
    <name evidence="14" type="ORF">Pas1_04585</name>
</gene>
<keyword evidence="7 12" id="KW-0547">Nucleotide-binding</keyword>
<keyword evidence="4 12" id="KW-0963">Cytoplasm</keyword>
<dbReference type="InterPro" id="IPR009080">
    <property type="entry name" value="tRNAsynth_Ia_anticodon-bd"/>
</dbReference>
<dbReference type="InterPro" id="IPR024909">
    <property type="entry name" value="Cys-tRNA/MSH_ligase"/>
</dbReference>
<dbReference type="PANTHER" id="PTHR10890:SF3">
    <property type="entry name" value="CYSTEINE--TRNA LIGASE, CYTOPLASMIC"/>
    <property type="match status" value="1"/>
</dbReference>
<dbReference type="EC" id="6.1.1.16" evidence="12"/>
<feature type="short sequence motif" description="'HIGH' region" evidence="12">
    <location>
        <begin position="30"/>
        <end position="40"/>
    </location>
</feature>
<keyword evidence="5 12" id="KW-0436">Ligase</keyword>
<dbReference type="CDD" id="cd00672">
    <property type="entry name" value="CysRS_core"/>
    <property type="match status" value="1"/>
</dbReference>
<evidence type="ECO:0000313" key="15">
    <source>
        <dbReference type="Proteomes" id="UP000248592"/>
    </source>
</evidence>
<sequence length="473" mass="53422">MLQIYNTLSRSKEVFKPIESGKVKIYVCGMTVYDFCHIGHARVMIVFDMVVRWLRASGYEVLYVRNITDIDDKIINRAIENKESIAALTSRLIDAMRADSDSLGLMHPDQEPRATEFIGQMQGMISRLIEQELAYQADDGDVNFAVRLFPGYGKLSGKSLDELQAGERVTIVGTKRDPHDFVLWKSAKPEEPADTRWQSPWGEGRPGWHIECSAMSCDLLGEHFDIHGGGSDLQFPHHENEIAQSEGALYGKGRAPSDEPFVHYWMHNGHIRVNEEKMSKSLGNFFLIRDVLKTYDPEVLRFFMLRAHYRSPINYSDAQLDEAHAGLVRLYTALAHTPSSDIAIDIESTWVQRFNAAMNDDFNTPEAIAVLFDLASEINRANGKEKDQLANTLRSLAGSLNFLQREPNQFLQAGARHTESGLSVERIELQITARANAKQAKDFAKADGIRKQLLEQGVVLEDKPGGITEWRRL</sequence>
<keyword evidence="9 12" id="KW-0067">ATP-binding</keyword>
<feature type="binding site" evidence="12">
    <location>
        <position position="237"/>
    </location>
    <ligand>
        <name>Zn(2+)</name>
        <dbReference type="ChEBI" id="CHEBI:29105"/>
    </ligand>
</feature>
<evidence type="ECO:0000256" key="11">
    <source>
        <dbReference type="ARBA" id="ARBA00023146"/>
    </source>
</evidence>
<evidence type="ECO:0000256" key="1">
    <source>
        <dbReference type="ARBA" id="ARBA00004496"/>
    </source>
</evidence>
<feature type="short sequence motif" description="'KMSKS' region" evidence="12">
    <location>
        <begin position="277"/>
        <end position="281"/>
    </location>
</feature>
<evidence type="ECO:0000256" key="7">
    <source>
        <dbReference type="ARBA" id="ARBA00022741"/>
    </source>
</evidence>
<evidence type="ECO:0000256" key="6">
    <source>
        <dbReference type="ARBA" id="ARBA00022723"/>
    </source>
</evidence>
<dbReference type="SUPFAM" id="SSF47323">
    <property type="entry name" value="Anticodon-binding domain of a subclass of class I aminoacyl-tRNA synthetases"/>
    <property type="match status" value="1"/>
</dbReference>
<accession>A0A2Z4JU21</accession>
<dbReference type="Proteomes" id="UP000248592">
    <property type="component" value="Chromosome"/>
</dbReference>
<dbReference type="GO" id="GO:0008270">
    <property type="term" value="F:zinc ion binding"/>
    <property type="evidence" value="ECO:0007669"/>
    <property type="project" value="UniProtKB-UniRule"/>
</dbReference>
<keyword evidence="6 12" id="KW-0479">Metal-binding</keyword>
<dbReference type="GO" id="GO:0005829">
    <property type="term" value="C:cytosol"/>
    <property type="evidence" value="ECO:0007669"/>
    <property type="project" value="TreeGrafter"/>
</dbReference>
<evidence type="ECO:0000256" key="3">
    <source>
        <dbReference type="ARBA" id="ARBA00011245"/>
    </source>
</evidence>
<dbReference type="EMBL" id="CP030085">
    <property type="protein sequence ID" value="AWW49722.1"/>
    <property type="molecule type" value="Genomic_DNA"/>
</dbReference>
<comment type="subcellular location">
    <subcellularLocation>
        <location evidence="1 12">Cytoplasm</location>
    </subcellularLocation>
</comment>
<dbReference type="PRINTS" id="PR00983">
    <property type="entry name" value="TRNASYNTHCYS"/>
</dbReference>
<dbReference type="InterPro" id="IPR015803">
    <property type="entry name" value="Cys-tRNA-ligase"/>
</dbReference>
<evidence type="ECO:0000256" key="12">
    <source>
        <dbReference type="HAMAP-Rule" id="MF_00041"/>
    </source>
</evidence>
<protein>
    <recommendedName>
        <fullName evidence="12">Cysteine--tRNA ligase</fullName>
        <ecNumber evidence="12">6.1.1.16</ecNumber>
    </recommendedName>
    <alternativeName>
        <fullName evidence="12">Cysteinyl-tRNA synthetase</fullName>
        <shortName evidence="12">CysRS</shortName>
    </alternativeName>
</protein>
<dbReference type="AlphaFoldDB" id="A0A2Z4JU21"/>
<evidence type="ECO:0000256" key="10">
    <source>
        <dbReference type="ARBA" id="ARBA00022917"/>
    </source>
</evidence>
<feature type="domain" description="Cysteinyl-tRNA synthetase class Ia DALR" evidence="13">
    <location>
        <begin position="353"/>
        <end position="411"/>
    </location>
</feature>
<dbReference type="Gene3D" id="3.40.50.620">
    <property type="entry name" value="HUPs"/>
    <property type="match status" value="1"/>
</dbReference>
<keyword evidence="11 12" id="KW-0030">Aminoacyl-tRNA synthetase</keyword>
<evidence type="ECO:0000256" key="4">
    <source>
        <dbReference type="ARBA" id="ARBA00022490"/>
    </source>
</evidence>
<comment type="subunit">
    <text evidence="3 12">Monomer.</text>
</comment>
<dbReference type="CDD" id="cd07963">
    <property type="entry name" value="Anticodon_Ia_Cys"/>
    <property type="match status" value="1"/>
</dbReference>
<feature type="binding site" evidence="12">
    <location>
        <position position="28"/>
    </location>
    <ligand>
        <name>Zn(2+)</name>
        <dbReference type="ChEBI" id="CHEBI:29105"/>
    </ligand>
</feature>
<dbReference type="RefSeq" id="WP_112294629.1">
    <property type="nucleotide sequence ID" value="NZ_CBCSBS010000001.1"/>
</dbReference>
<reference evidence="15" key="1">
    <citation type="submission" date="2018-06" db="EMBL/GenBank/DDBJ databases">
        <title>Description of a new Polynucleobacter species.</title>
        <authorList>
            <person name="Hahn M.W."/>
        </authorList>
    </citation>
    <scope>NUCLEOTIDE SEQUENCE [LARGE SCALE GENOMIC DNA]</scope>
    <source>
        <strain evidence="15">MG-25-Pas1-D2</strain>
    </source>
</reference>
<comment type="catalytic activity">
    <reaction evidence="12">
        <text>tRNA(Cys) + L-cysteine + ATP = L-cysteinyl-tRNA(Cys) + AMP + diphosphate</text>
        <dbReference type="Rhea" id="RHEA:17773"/>
        <dbReference type="Rhea" id="RHEA-COMP:9661"/>
        <dbReference type="Rhea" id="RHEA-COMP:9679"/>
        <dbReference type="ChEBI" id="CHEBI:30616"/>
        <dbReference type="ChEBI" id="CHEBI:33019"/>
        <dbReference type="ChEBI" id="CHEBI:35235"/>
        <dbReference type="ChEBI" id="CHEBI:78442"/>
        <dbReference type="ChEBI" id="CHEBI:78517"/>
        <dbReference type="ChEBI" id="CHEBI:456215"/>
        <dbReference type="EC" id="6.1.1.16"/>
    </reaction>
</comment>
<dbReference type="InterPro" id="IPR015273">
    <property type="entry name" value="Cys-tRNA-synt_Ia_DALR"/>
</dbReference>
<dbReference type="InterPro" id="IPR014729">
    <property type="entry name" value="Rossmann-like_a/b/a_fold"/>
</dbReference>
<dbReference type="GO" id="GO:0005524">
    <property type="term" value="F:ATP binding"/>
    <property type="evidence" value="ECO:0007669"/>
    <property type="project" value="UniProtKB-UniRule"/>
</dbReference>
<feature type="binding site" evidence="12">
    <location>
        <position position="241"/>
    </location>
    <ligand>
        <name>Zn(2+)</name>
        <dbReference type="ChEBI" id="CHEBI:29105"/>
    </ligand>
</feature>
<comment type="cofactor">
    <cofactor evidence="12">
        <name>Zn(2+)</name>
        <dbReference type="ChEBI" id="CHEBI:29105"/>
    </cofactor>
    <text evidence="12">Binds 1 zinc ion per subunit.</text>
</comment>
<feature type="binding site" evidence="12">
    <location>
        <position position="212"/>
    </location>
    <ligand>
        <name>Zn(2+)</name>
        <dbReference type="ChEBI" id="CHEBI:29105"/>
    </ligand>
</feature>
<comment type="similarity">
    <text evidence="2 12">Belongs to the class-I aminoacyl-tRNA synthetase family.</text>
</comment>
<evidence type="ECO:0000259" key="13">
    <source>
        <dbReference type="SMART" id="SM00840"/>
    </source>
</evidence>
<keyword evidence="8 12" id="KW-0862">Zinc</keyword>